<sequence>MNLHDRGDRVLPATRVLALVIVPFLLAAFVICYLMPSRTLELFAWGIKPPLTAMLLASVYLGGAFFFVRVAMAKRWSEIALGFPPVALFASLLGVTTVVHWDRFTHGHISFIAWATLYFTAPVFVVLIATLNSRASRAPASAGEPRLHPVFRIVLGATGATELLVATGLFVLPSQVGGFWPWAVTPLTARTLAAVYALGVANVLIAVDARASRVRLQLEVQVVMLVLIGIAVLVRRGDFTAGPAAAYGVAALVAAELAVIVGGLIGFQPRAKTVVDAPPPHFGAPPMK</sequence>
<keyword evidence="1" id="KW-0472">Membrane</keyword>
<organism evidence="2 3">
    <name type="scientific">Amycolatopsis xylanica</name>
    <dbReference type="NCBI Taxonomy" id="589385"/>
    <lineage>
        <taxon>Bacteria</taxon>
        <taxon>Bacillati</taxon>
        <taxon>Actinomycetota</taxon>
        <taxon>Actinomycetes</taxon>
        <taxon>Pseudonocardiales</taxon>
        <taxon>Pseudonocardiaceae</taxon>
        <taxon>Amycolatopsis</taxon>
    </lineage>
</organism>
<keyword evidence="1" id="KW-0812">Transmembrane</keyword>
<dbReference type="EMBL" id="FNON01000001">
    <property type="protein sequence ID" value="SDW34459.1"/>
    <property type="molecule type" value="Genomic_DNA"/>
</dbReference>
<feature type="transmembrane region" description="Helical" evidence="1">
    <location>
        <begin position="111"/>
        <end position="129"/>
    </location>
</feature>
<feature type="transmembrane region" description="Helical" evidence="1">
    <location>
        <begin position="51"/>
        <end position="72"/>
    </location>
</feature>
<feature type="transmembrane region" description="Helical" evidence="1">
    <location>
        <begin position="192"/>
        <end position="209"/>
    </location>
</feature>
<keyword evidence="1" id="KW-1133">Transmembrane helix</keyword>
<feature type="transmembrane region" description="Helical" evidence="1">
    <location>
        <begin position="150"/>
        <end position="172"/>
    </location>
</feature>
<reference evidence="2 3" key="1">
    <citation type="submission" date="2016-10" db="EMBL/GenBank/DDBJ databases">
        <authorList>
            <person name="de Groot N.N."/>
        </authorList>
    </citation>
    <scope>NUCLEOTIDE SEQUENCE [LARGE SCALE GENOMIC DNA]</scope>
    <source>
        <strain evidence="2 3">CPCC 202699</strain>
    </source>
</reference>
<feature type="transmembrane region" description="Helical" evidence="1">
    <location>
        <begin position="246"/>
        <end position="267"/>
    </location>
</feature>
<name>A0A1H2STV5_9PSEU</name>
<evidence type="ECO:0000256" key="1">
    <source>
        <dbReference type="SAM" id="Phobius"/>
    </source>
</evidence>
<evidence type="ECO:0000313" key="2">
    <source>
        <dbReference type="EMBL" id="SDW34459.1"/>
    </source>
</evidence>
<dbReference type="Proteomes" id="UP000199515">
    <property type="component" value="Unassembled WGS sequence"/>
</dbReference>
<dbReference type="RefSeq" id="WP_091285606.1">
    <property type="nucleotide sequence ID" value="NZ_FNON01000001.1"/>
</dbReference>
<gene>
    <name evidence="2" type="ORF">SAMN05421504_101323</name>
</gene>
<feature type="transmembrane region" description="Helical" evidence="1">
    <location>
        <begin position="16"/>
        <end position="36"/>
    </location>
</feature>
<protein>
    <submittedName>
        <fullName evidence="2">Uncharacterized protein</fullName>
    </submittedName>
</protein>
<dbReference type="AlphaFoldDB" id="A0A1H2STV5"/>
<proteinExistence type="predicted"/>
<feature type="transmembrane region" description="Helical" evidence="1">
    <location>
        <begin position="216"/>
        <end position="234"/>
    </location>
</feature>
<evidence type="ECO:0000313" key="3">
    <source>
        <dbReference type="Proteomes" id="UP000199515"/>
    </source>
</evidence>
<accession>A0A1H2STV5</accession>
<feature type="transmembrane region" description="Helical" evidence="1">
    <location>
        <begin position="79"/>
        <end position="99"/>
    </location>
</feature>
<dbReference type="OrthoDB" id="3078421at2"/>
<keyword evidence="3" id="KW-1185">Reference proteome</keyword>